<reference evidence="2" key="1">
    <citation type="submission" date="2023-03" db="EMBL/GenBank/DDBJ databases">
        <title>Massive genome expansion in bonnet fungi (Mycena s.s.) driven by repeated elements and novel gene families across ecological guilds.</title>
        <authorList>
            <consortium name="Lawrence Berkeley National Laboratory"/>
            <person name="Harder C.B."/>
            <person name="Miyauchi S."/>
            <person name="Viragh M."/>
            <person name="Kuo A."/>
            <person name="Thoen E."/>
            <person name="Andreopoulos B."/>
            <person name="Lu D."/>
            <person name="Skrede I."/>
            <person name="Drula E."/>
            <person name="Henrissat B."/>
            <person name="Morin E."/>
            <person name="Kohler A."/>
            <person name="Barry K."/>
            <person name="LaButti K."/>
            <person name="Morin E."/>
            <person name="Salamov A."/>
            <person name="Lipzen A."/>
            <person name="Mereny Z."/>
            <person name="Hegedus B."/>
            <person name="Baldrian P."/>
            <person name="Stursova M."/>
            <person name="Weitz H."/>
            <person name="Taylor A."/>
            <person name="Grigoriev I.V."/>
            <person name="Nagy L.G."/>
            <person name="Martin F."/>
            <person name="Kauserud H."/>
        </authorList>
    </citation>
    <scope>NUCLEOTIDE SEQUENCE</scope>
    <source>
        <strain evidence="2">CBHHK200</strain>
    </source>
</reference>
<organism evidence="2 3">
    <name type="scientific">Mycena alexandri</name>
    <dbReference type="NCBI Taxonomy" id="1745969"/>
    <lineage>
        <taxon>Eukaryota</taxon>
        <taxon>Fungi</taxon>
        <taxon>Dikarya</taxon>
        <taxon>Basidiomycota</taxon>
        <taxon>Agaricomycotina</taxon>
        <taxon>Agaricomycetes</taxon>
        <taxon>Agaricomycetidae</taxon>
        <taxon>Agaricales</taxon>
        <taxon>Marasmiineae</taxon>
        <taxon>Mycenaceae</taxon>
        <taxon>Mycena</taxon>
    </lineage>
</organism>
<dbReference type="AlphaFoldDB" id="A0AAD6T960"/>
<gene>
    <name evidence="2" type="ORF">C8F04DRAFT_1177295</name>
</gene>
<proteinExistence type="predicted"/>
<feature type="region of interest" description="Disordered" evidence="1">
    <location>
        <begin position="1"/>
        <end position="21"/>
    </location>
</feature>
<name>A0AAD6T960_9AGAR</name>
<feature type="compositionally biased region" description="Basic residues" evidence="1">
    <location>
        <begin position="119"/>
        <end position="129"/>
    </location>
</feature>
<comment type="caution">
    <text evidence="2">The sequence shown here is derived from an EMBL/GenBank/DDBJ whole genome shotgun (WGS) entry which is preliminary data.</text>
</comment>
<protein>
    <submittedName>
        <fullName evidence="2">Uncharacterized protein</fullName>
    </submittedName>
</protein>
<feature type="region of interest" description="Disordered" evidence="1">
    <location>
        <begin position="102"/>
        <end position="129"/>
    </location>
</feature>
<evidence type="ECO:0000256" key="1">
    <source>
        <dbReference type="SAM" id="MobiDB-lite"/>
    </source>
</evidence>
<sequence length="129" mass="14055">MQRRVVHPLGVGSEGWHGGGGGREDVNWPAQRQSHISYLTVSRDHDQSVTLVNKYPVWVWLDAPLQAINGATQATCGGLNANKDDEQVGLYTDKGDVWTGKHIDKAGVQSQSTTDKHAAHQAHRGHGSR</sequence>
<accession>A0AAD6T960</accession>
<evidence type="ECO:0000313" key="2">
    <source>
        <dbReference type="EMBL" id="KAJ7041460.1"/>
    </source>
</evidence>
<dbReference type="Proteomes" id="UP001218188">
    <property type="component" value="Unassembled WGS sequence"/>
</dbReference>
<dbReference type="EMBL" id="JARJCM010000017">
    <property type="protein sequence ID" value="KAJ7041460.1"/>
    <property type="molecule type" value="Genomic_DNA"/>
</dbReference>
<keyword evidence="3" id="KW-1185">Reference proteome</keyword>
<evidence type="ECO:0000313" key="3">
    <source>
        <dbReference type="Proteomes" id="UP001218188"/>
    </source>
</evidence>
<feature type="compositionally biased region" description="Gly residues" evidence="1">
    <location>
        <begin position="12"/>
        <end position="21"/>
    </location>
</feature>